<dbReference type="PROSITE" id="PS50110">
    <property type="entry name" value="RESPONSE_REGULATORY"/>
    <property type="match status" value="1"/>
</dbReference>
<dbReference type="Pfam" id="PF00072">
    <property type="entry name" value="Response_reg"/>
    <property type="match status" value="1"/>
</dbReference>
<dbReference type="RefSeq" id="WP_225673697.1">
    <property type="nucleotide sequence ID" value="NZ_JAEDAH010000042.1"/>
</dbReference>
<accession>A0ABS7ZPE4</accession>
<dbReference type="SUPFAM" id="SSF52172">
    <property type="entry name" value="CheY-like"/>
    <property type="match status" value="1"/>
</dbReference>
<evidence type="ECO:0000256" key="1">
    <source>
        <dbReference type="ARBA" id="ARBA00022553"/>
    </source>
</evidence>
<reference evidence="4 5" key="1">
    <citation type="submission" date="2020-12" db="EMBL/GenBank/DDBJ databases">
        <title>Novel Thalassolituus-related marine hydrocarbonoclastic bacteria mediated algae-derived hydrocarbons mineralization in twilight zone of the northern South China Sea.</title>
        <authorList>
            <person name="Dong C."/>
        </authorList>
    </citation>
    <scope>NUCLEOTIDE SEQUENCE [LARGE SCALE GENOMIC DNA]</scope>
    <source>
        <strain evidence="4 5">IMCC1826</strain>
    </source>
</reference>
<dbReference type="InterPro" id="IPR011006">
    <property type="entry name" value="CheY-like_superfamily"/>
</dbReference>
<keyword evidence="1 2" id="KW-0597">Phosphoprotein</keyword>
<dbReference type="EMBL" id="JAEDAH010000042">
    <property type="protein sequence ID" value="MCA6063568.1"/>
    <property type="molecule type" value="Genomic_DNA"/>
</dbReference>
<dbReference type="PANTHER" id="PTHR44591">
    <property type="entry name" value="STRESS RESPONSE REGULATOR PROTEIN 1"/>
    <property type="match status" value="1"/>
</dbReference>
<gene>
    <name evidence="4" type="ORF">I9W95_08095</name>
</gene>
<dbReference type="PANTHER" id="PTHR44591:SF3">
    <property type="entry name" value="RESPONSE REGULATORY DOMAIN-CONTAINING PROTEIN"/>
    <property type="match status" value="1"/>
</dbReference>
<organism evidence="4 5">
    <name type="scientific">Thalassolituus marinus</name>
    <dbReference type="NCBI Taxonomy" id="671053"/>
    <lineage>
        <taxon>Bacteria</taxon>
        <taxon>Pseudomonadati</taxon>
        <taxon>Pseudomonadota</taxon>
        <taxon>Gammaproteobacteria</taxon>
        <taxon>Oceanospirillales</taxon>
        <taxon>Oceanospirillaceae</taxon>
        <taxon>Thalassolituus</taxon>
    </lineage>
</organism>
<feature type="domain" description="Response regulatory" evidence="3">
    <location>
        <begin position="4"/>
        <end position="122"/>
    </location>
</feature>
<dbReference type="InterPro" id="IPR050595">
    <property type="entry name" value="Bact_response_regulator"/>
</dbReference>
<dbReference type="InterPro" id="IPR001789">
    <property type="entry name" value="Sig_transdc_resp-reg_receiver"/>
</dbReference>
<dbReference type="Gene3D" id="3.40.50.2300">
    <property type="match status" value="1"/>
</dbReference>
<evidence type="ECO:0000313" key="5">
    <source>
        <dbReference type="Proteomes" id="UP000714380"/>
    </source>
</evidence>
<dbReference type="Proteomes" id="UP000714380">
    <property type="component" value="Unassembled WGS sequence"/>
</dbReference>
<dbReference type="SMART" id="SM00448">
    <property type="entry name" value="REC"/>
    <property type="match status" value="1"/>
</dbReference>
<name>A0ABS7ZPE4_9GAMM</name>
<proteinExistence type="predicted"/>
<feature type="modified residue" description="4-aspartylphosphate" evidence="2">
    <location>
        <position position="57"/>
    </location>
</feature>
<evidence type="ECO:0000259" key="3">
    <source>
        <dbReference type="PROSITE" id="PS50110"/>
    </source>
</evidence>
<sequence length="128" mass="13778">MTTRIMVADDSLFARMLAKEAVSNIFSDAEFMEAASGADALAMAEADAYQLDWYLLDINMGGPNGVDTAKALIAAGVAAHKIALVTGNRSKDLQDDAEAAGLTYILKTISPNDVDQFIERLRQFFTSP</sequence>
<evidence type="ECO:0000313" key="4">
    <source>
        <dbReference type="EMBL" id="MCA6063568.1"/>
    </source>
</evidence>
<protein>
    <submittedName>
        <fullName evidence="4">Response regulator</fullName>
    </submittedName>
</protein>
<comment type="caution">
    <text evidence="4">The sequence shown here is derived from an EMBL/GenBank/DDBJ whole genome shotgun (WGS) entry which is preliminary data.</text>
</comment>
<keyword evidence="5" id="KW-1185">Reference proteome</keyword>
<evidence type="ECO:0000256" key="2">
    <source>
        <dbReference type="PROSITE-ProRule" id="PRU00169"/>
    </source>
</evidence>